<protein>
    <submittedName>
        <fullName evidence="1">Uncharacterized protein</fullName>
    </submittedName>
</protein>
<organism evidence="1 2">
    <name type="scientific">Paenibacillus barengoltzii J12</name>
    <dbReference type="NCBI Taxonomy" id="935846"/>
    <lineage>
        <taxon>Bacteria</taxon>
        <taxon>Bacillati</taxon>
        <taxon>Bacillota</taxon>
        <taxon>Bacilli</taxon>
        <taxon>Bacillales</taxon>
        <taxon>Paenibacillaceae</taxon>
        <taxon>Paenibacillus</taxon>
    </lineage>
</organism>
<accession>A0ABY1LVJ4</accession>
<gene>
    <name evidence="1" type="ORF">SAMN02744124_01475</name>
</gene>
<evidence type="ECO:0000313" key="1">
    <source>
        <dbReference type="EMBL" id="SMF13182.1"/>
    </source>
</evidence>
<dbReference type="Proteomes" id="UP000192939">
    <property type="component" value="Unassembled WGS sequence"/>
</dbReference>
<sequence length="42" mass="4537">MTKALVALVGKNCDTVAKKRHTCGTMLRAGLNSRQLRVAQVP</sequence>
<evidence type="ECO:0000313" key="2">
    <source>
        <dbReference type="Proteomes" id="UP000192939"/>
    </source>
</evidence>
<name>A0ABY1LVJ4_9BACL</name>
<reference evidence="1 2" key="1">
    <citation type="submission" date="2017-04" db="EMBL/GenBank/DDBJ databases">
        <authorList>
            <person name="Varghese N."/>
            <person name="Submissions S."/>
        </authorList>
    </citation>
    <scope>NUCLEOTIDE SEQUENCE [LARGE SCALE GENOMIC DNA]</scope>
    <source>
        <strain evidence="1 2">J12</strain>
    </source>
</reference>
<proteinExistence type="predicted"/>
<dbReference type="EMBL" id="FXAE01000010">
    <property type="protein sequence ID" value="SMF13182.1"/>
    <property type="molecule type" value="Genomic_DNA"/>
</dbReference>
<comment type="caution">
    <text evidence="1">The sequence shown here is derived from an EMBL/GenBank/DDBJ whole genome shotgun (WGS) entry which is preliminary data.</text>
</comment>
<keyword evidence="2" id="KW-1185">Reference proteome</keyword>